<comment type="subcellular location">
    <subcellularLocation>
        <location evidence="1">Cell membrane</location>
        <topology evidence="1">Multi-pass membrane protein</topology>
    </subcellularLocation>
</comment>
<feature type="transmembrane region" description="Helical" evidence="6">
    <location>
        <begin position="446"/>
        <end position="469"/>
    </location>
</feature>
<dbReference type="Pfam" id="PF03137">
    <property type="entry name" value="OATP"/>
    <property type="match status" value="1"/>
</dbReference>
<dbReference type="Proteomes" id="UP000823941">
    <property type="component" value="Chromosome 7"/>
</dbReference>
<evidence type="ECO:0000256" key="1">
    <source>
        <dbReference type="ARBA" id="ARBA00004651"/>
    </source>
</evidence>
<dbReference type="InterPro" id="IPR004156">
    <property type="entry name" value="OATP"/>
</dbReference>
<evidence type="ECO:0000313" key="8">
    <source>
        <dbReference type="EMBL" id="KAG7309463.1"/>
    </source>
</evidence>
<feature type="transmembrane region" description="Helical" evidence="6">
    <location>
        <begin position="629"/>
        <end position="650"/>
    </location>
</feature>
<keyword evidence="4 6" id="KW-1133">Transmembrane helix</keyword>
<feature type="transmembrane region" description="Helical" evidence="6">
    <location>
        <begin position="256"/>
        <end position="276"/>
    </location>
</feature>
<feature type="transmembrane region" description="Helical" evidence="6">
    <location>
        <begin position="90"/>
        <end position="109"/>
    </location>
</feature>
<feature type="transmembrane region" description="Helical" evidence="6">
    <location>
        <begin position="207"/>
        <end position="225"/>
    </location>
</feature>
<name>A0ABQ7QWQ7_PLUXY</name>
<proteinExistence type="predicted"/>
<evidence type="ECO:0000259" key="7">
    <source>
        <dbReference type="PROSITE" id="PS51465"/>
    </source>
</evidence>
<feature type="transmembrane region" description="Helical" evidence="6">
    <location>
        <begin position="340"/>
        <end position="358"/>
    </location>
</feature>
<accession>A0ABQ7QWQ7</accession>
<feature type="transmembrane region" description="Helical" evidence="6">
    <location>
        <begin position="28"/>
        <end position="48"/>
    </location>
</feature>
<evidence type="ECO:0000313" key="9">
    <source>
        <dbReference type="Proteomes" id="UP000823941"/>
    </source>
</evidence>
<keyword evidence="9" id="KW-1185">Reference proteome</keyword>
<reference evidence="8 9" key="1">
    <citation type="submission" date="2021-06" db="EMBL/GenBank/DDBJ databases">
        <title>A haploid diamondback moth (Plutella xylostella L.) genome assembly resolves 31 chromosomes and identifies a diamide resistance mutation.</title>
        <authorList>
            <person name="Ward C.M."/>
            <person name="Perry K.D."/>
            <person name="Baker G."/>
            <person name="Powis K."/>
            <person name="Heckel D.G."/>
            <person name="Baxter S.W."/>
        </authorList>
    </citation>
    <scope>NUCLEOTIDE SEQUENCE [LARGE SCALE GENOMIC DNA]</scope>
    <source>
        <strain evidence="8 9">LV</strain>
        <tissue evidence="8">Single pupa</tissue>
    </source>
</reference>
<keyword evidence="5 6" id="KW-0472">Membrane</keyword>
<feature type="transmembrane region" description="Helical" evidence="6">
    <location>
        <begin position="174"/>
        <end position="195"/>
    </location>
</feature>
<dbReference type="PANTHER" id="PTHR11388:SF158">
    <property type="entry name" value="ORGANIC ANION TRANSPORTING POLYPEPTIDE 33EB"/>
    <property type="match status" value="1"/>
</dbReference>
<feature type="transmembrane region" description="Helical" evidence="6">
    <location>
        <begin position="138"/>
        <end position="162"/>
    </location>
</feature>
<keyword evidence="2" id="KW-1003">Cell membrane</keyword>
<dbReference type="InterPro" id="IPR002350">
    <property type="entry name" value="Kazal_dom"/>
</dbReference>
<feature type="domain" description="Kazal-like" evidence="7">
    <location>
        <begin position="371"/>
        <end position="429"/>
    </location>
</feature>
<dbReference type="PANTHER" id="PTHR11388">
    <property type="entry name" value="ORGANIC ANION TRANSPORTER"/>
    <property type="match status" value="1"/>
</dbReference>
<evidence type="ECO:0000256" key="3">
    <source>
        <dbReference type="ARBA" id="ARBA00022692"/>
    </source>
</evidence>
<evidence type="ECO:0000256" key="5">
    <source>
        <dbReference type="ARBA" id="ARBA00023136"/>
    </source>
</evidence>
<dbReference type="PROSITE" id="PS51465">
    <property type="entry name" value="KAZAL_2"/>
    <property type="match status" value="1"/>
</dbReference>
<sequence>MLSLKGDTTWQKLRSLISWLLPLPRFDLFLQGTLLILTLYDGFAYLLLKRSAAAGEVRGNIEDLVYIGAGCCELLLAPVLAWWGRRRRPAALAGWLLAAAVSGLLVLGFEQPEVEAAGVQLCGAPLLPSPLQQSSSSIRGSLVIITVLLCTLARVSVFAHGVTYLDDHHPTNAAYYYGILVSIRVSTLINARSWFATHAQGSDWWKGQLSLAMLTLMFGVLFLLFPRRMPGWAAEDSVEDKSCGLRRTLARLLRSPVFVVQTCALATLNAGLWGFVFQEEVFARARYHIAEAPGWSDGRTSRLVSNTLRTFVVVFFVAIFRMRFSGRFPDGIKATTASKVAAVLALLTAALFTVIAVLDCETSAVAGLGTEYEQPECSQQCGCDSARYGFAPVCDVSTQTTYFSPCHAGCSQSEDLNGFLLLSSCACGGGRAVRGACSLRACATSWALYQILYVNAVALAAASLLMQGLATLRAVRHGDKAAAVGLSLGVVGFVTQAPAHVLYMVISASQCLYSSATCLLHSQTLPTYLAAATAALAALSAGLCVGAWVLRRREAKTSQCLYSSAPCLLHTQALPVSLAAATAALAALSAGLCVGAWVLRRREAKKSQCLYSSEAPNCLLHSQALPVHLAASTAALAAMSAGLCVGAWVLRRREAKS</sequence>
<feature type="transmembrane region" description="Helical" evidence="6">
    <location>
        <begin position="303"/>
        <end position="320"/>
    </location>
</feature>
<evidence type="ECO:0000256" key="2">
    <source>
        <dbReference type="ARBA" id="ARBA00022475"/>
    </source>
</evidence>
<protein>
    <recommendedName>
        <fullName evidence="7">Kazal-like domain-containing protein</fullName>
    </recommendedName>
</protein>
<organism evidence="8 9">
    <name type="scientific">Plutella xylostella</name>
    <name type="common">Diamondback moth</name>
    <name type="synonym">Plutella maculipennis</name>
    <dbReference type="NCBI Taxonomy" id="51655"/>
    <lineage>
        <taxon>Eukaryota</taxon>
        <taxon>Metazoa</taxon>
        <taxon>Ecdysozoa</taxon>
        <taxon>Arthropoda</taxon>
        <taxon>Hexapoda</taxon>
        <taxon>Insecta</taxon>
        <taxon>Pterygota</taxon>
        <taxon>Neoptera</taxon>
        <taxon>Endopterygota</taxon>
        <taxon>Lepidoptera</taxon>
        <taxon>Glossata</taxon>
        <taxon>Ditrysia</taxon>
        <taxon>Yponomeutoidea</taxon>
        <taxon>Plutellidae</taxon>
        <taxon>Plutella</taxon>
    </lineage>
</organism>
<feature type="transmembrane region" description="Helical" evidence="6">
    <location>
        <begin position="526"/>
        <end position="550"/>
    </location>
</feature>
<comment type="caution">
    <text evidence="8">The sequence shown here is derived from an EMBL/GenBank/DDBJ whole genome shotgun (WGS) entry which is preliminary data.</text>
</comment>
<evidence type="ECO:0000256" key="4">
    <source>
        <dbReference type="ARBA" id="ARBA00022989"/>
    </source>
</evidence>
<evidence type="ECO:0000256" key="6">
    <source>
        <dbReference type="SAM" id="Phobius"/>
    </source>
</evidence>
<feature type="transmembrane region" description="Helical" evidence="6">
    <location>
        <begin position="571"/>
        <end position="598"/>
    </location>
</feature>
<dbReference type="EMBL" id="JAHIBW010000007">
    <property type="protein sequence ID" value="KAG7309463.1"/>
    <property type="molecule type" value="Genomic_DNA"/>
</dbReference>
<feature type="transmembrane region" description="Helical" evidence="6">
    <location>
        <begin position="481"/>
        <end position="506"/>
    </location>
</feature>
<keyword evidence="3 6" id="KW-0812">Transmembrane</keyword>
<gene>
    <name evidence="8" type="ORF">JYU34_005431</name>
</gene>